<name>A0ABY6CNQ8_9BACT</name>
<dbReference type="RefSeq" id="WP_262309598.1">
    <property type="nucleotide sequence ID" value="NZ_CP106679.1"/>
</dbReference>
<evidence type="ECO:0000313" key="1">
    <source>
        <dbReference type="EMBL" id="UXP32162.1"/>
    </source>
</evidence>
<protein>
    <submittedName>
        <fullName evidence="1">Uncharacterized protein</fullName>
    </submittedName>
</protein>
<proteinExistence type="predicted"/>
<gene>
    <name evidence="1" type="ORF">N6H18_17625</name>
</gene>
<reference evidence="1" key="1">
    <citation type="submission" date="2022-09" db="EMBL/GenBank/DDBJ databases">
        <title>Comparative genomics and taxonomic characterization of three novel marine species of genus Reichenbachiella exhibiting antioxidant and polysaccharide degradation activities.</title>
        <authorList>
            <person name="Muhammad N."/>
            <person name="Lee Y.-J."/>
            <person name="Ko J."/>
            <person name="Kim S.-G."/>
        </authorList>
    </citation>
    <scope>NUCLEOTIDE SEQUENCE</scope>
    <source>
        <strain evidence="1">BKB1-1</strain>
    </source>
</reference>
<keyword evidence="2" id="KW-1185">Reference proteome</keyword>
<dbReference type="EMBL" id="CP106679">
    <property type="protein sequence ID" value="UXP32162.1"/>
    <property type="molecule type" value="Genomic_DNA"/>
</dbReference>
<organism evidence="1 2">
    <name type="scientific">Reichenbachiella agarivorans</name>
    <dbReference type="NCBI Taxonomy" id="2979464"/>
    <lineage>
        <taxon>Bacteria</taxon>
        <taxon>Pseudomonadati</taxon>
        <taxon>Bacteroidota</taxon>
        <taxon>Cytophagia</taxon>
        <taxon>Cytophagales</taxon>
        <taxon>Reichenbachiellaceae</taxon>
        <taxon>Reichenbachiella</taxon>
    </lineage>
</organism>
<evidence type="ECO:0000313" key="2">
    <source>
        <dbReference type="Proteomes" id="UP001065174"/>
    </source>
</evidence>
<sequence length="45" mass="5245">MRRFVLTLSCIALTSIATSESQEPQIEQHDDAIRESIQVNRHAWY</sequence>
<dbReference type="Proteomes" id="UP001065174">
    <property type="component" value="Chromosome"/>
</dbReference>
<accession>A0ABY6CNQ8</accession>